<dbReference type="AlphaFoldDB" id="A0A813K7K1"/>
<proteinExistence type="predicted"/>
<keyword evidence="1" id="KW-1133">Transmembrane helix</keyword>
<protein>
    <submittedName>
        <fullName evidence="2">Uncharacterized protein</fullName>
    </submittedName>
</protein>
<dbReference type="Proteomes" id="UP000626109">
    <property type="component" value="Unassembled WGS sequence"/>
</dbReference>
<reference evidence="2" key="1">
    <citation type="submission" date="2021-02" db="EMBL/GenBank/DDBJ databases">
        <authorList>
            <person name="Dougan E. K."/>
            <person name="Rhodes N."/>
            <person name="Thang M."/>
            <person name="Chan C."/>
        </authorList>
    </citation>
    <scope>NUCLEOTIDE SEQUENCE</scope>
</reference>
<keyword evidence="1" id="KW-0472">Membrane</keyword>
<feature type="transmembrane region" description="Helical" evidence="1">
    <location>
        <begin position="298"/>
        <end position="331"/>
    </location>
</feature>
<dbReference type="EMBL" id="CAJNNW010028454">
    <property type="protein sequence ID" value="CAE8696163.1"/>
    <property type="molecule type" value="Genomic_DNA"/>
</dbReference>
<evidence type="ECO:0000313" key="2">
    <source>
        <dbReference type="EMBL" id="CAE8696163.1"/>
    </source>
</evidence>
<evidence type="ECO:0000256" key="1">
    <source>
        <dbReference type="SAM" id="Phobius"/>
    </source>
</evidence>
<gene>
    <name evidence="2" type="ORF">PGLA2088_LOCUS29717</name>
</gene>
<organism evidence="2 3">
    <name type="scientific">Polarella glacialis</name>
    <name type="common">Dinoflagellate</name>
    <dbReference type="NCBI Taxonomy" id="89957"/>
    <lineage>
        <taxon>Eukaryota</taxon>
        <taxon>Sar</taxon>
        <taxon>Alveolata</taxon>
        <taxon>Dinophyceae</taxon>
        <taxon>Suessiales</taxon>
        <taxon>Suessiaceae</taxon>
        <taxon>Polarella</taxon>
    </lineage>
</organism>
<comment type="caution">
    <text evidence="2">The sequence shown here is derived from an EMBL/GenBank/DDBJ whole genome shotgun (WGS) entry which is preliminary data.</text>
</comment>
<sequence length="350" mass="37547">MHFNVQSEVSRNPPQSTVRVTVTARSGINQKPFSNLQAFLPLGFAPLGIEASNSTRMIIGLDMEEGVGGLSADEAGMSFRFRVTTPPETNVDRRWIVVAKDRSIDPDTGLEKEVYTGWGVATGFGVAPAPVKLNFASIPEFQGWMAISFYIPTIAGGRYALITAPLDFGVKCPENYARSALICETFFADSTMPSYLTSLKRTVNVTLVGGAAEGDNTLFALMLGVVTPGAGVIPGRLSWQVRVLDSVFVVVDSALGVAPPKFELHVDASNPTLLGFAHLFLSLSCFFLFLFQDYPIVVGFIFVCCCLFTFLSYCCCCCCCCCCFVSLLFILPAAAATTTTTATTAATATP</sequence>
<name>A0A813K7K1_POLGL</name>
<evidence type="ECO:0000313" key="3">
    <source>
        <dbReference type="Proteomes" id="UP000626109"/>
    </source>
</evidence>
<accession>A0A813K7K1</accession>
<keyword evidence="1" id="KW-0812">Transmembrane</keyword>